<dbReference type="Gene3D" id="1.20.1510.10">
    <property type="entry name" value="Cation efflux protein transmembrane domain"/>
    <property type="match status" value="1"/>
</dbReference>
<dbReference type="EMBL" id="JADBGI010000017">
    <property type="protein sequence ID" value="MBE3000765.1"/>
    <property type="molecule type" value="Genomic_DNA"/>
</dbReference>
<dbReference type="InterPro" id="IPR050681">
    <property type="entry name" value="CDF/SLC30A"/>
</dbReference>
<dbReference type="NCBIfam" id="TIGR01297">
    <property type="entry name" value="CDF"/>
    <property type="match status" value="1"/>
</dbReference>
<accession>A0ABR9PA94</accession>
<evidence type="ECO:0000313" key="12">
    <source>
        <dbReference type="Proteomes" id="UP000806528"/>
    </source>
</evidence>
<comment type="subcellular location">
    <subcellularLocation>
        <location evidence="1">Membrane</location>
        <topology evidence="1">Multi-pass membrane protein</topology>
    </subcellularLocation>
</comment>
<dbReference type="PANTHER" id="PTHR11562">
    <property type="entry name" value="CATION EFFLUX PROTEIN/ ZINC TRANSPORTER"/>
    <property type="match status" value="1"/>
</dbReference>
<gene>
    <name evidence="11" type="ORF">IDM40_18985</name>
</gene>
<feature type="transmembrane region" description="Helical" evidence="8">
    <location>
        <begin position="20"/>
        <end position="46"/>
    </location>
</feature>
<evidence type="ECO:0000256" key="1">
    <source>
        <dbReference type="ARBA" id="ARBA00004141"/>
    </source>
</evidence>
<evidence type="ECO:0000256" key="3">
    <source>
        <dbReference type="ARBA" id="ARBA00022448"/>
    </source>
</evidence>
<feature type="transmembrane region" description="Helical" evidence="8">
    <location>
        <begin position="186"/>
        <end position="203"/>
    </location>
</feature>
<protein>
    <submittedName>
        <fullName evidence="11">Cation transporter</fullName>
    </submittedName>
</protein>
<dbReference type="InterPro" id="IPR027469">
    <property type="entry name" value="Cation_efflux_TMD_sf"/>
</dbReference>
<evidence type="ECO:0000256" key="2">
    <source>
        <dbReference type="ARBA" id="ARBA00008873"/>
    </source>
</evidence>
<feature type="transmembrane region" description="Helical" evidence="8">
    <location>
        <begin position="162"/>
        <end position="180"/>
    </location>
</feature>
<evidence type="ECO:0000259" key="9">
    <source>
        <dbReference type="Pfam" id="PF01545"/>
    </source>
</evidence>
<evidence type="ECO:0000256" key="6">
    <source>
        <dbReference type="ARBA" id="ARBA00023065"/>
    </source>
</evidence>
<comment type="similarity">
    <text evidence="2">Belongs to the cation diffusion facilitator (CDF) transporter (TC 2.A.4) family. SLC30A subfamily.</text>
</comment>
<dbReference type="Proteomes" id="UP000806528">
    <property type="component" value="Unassembled WGS sequence"/>
</dbReference>
<feature type="domain" description="Cation efflux protein transmembrane" evidence="9">
    <location>
        <begin position="21"/>
        <end position="211"/>
    </location>
</feature>
<evidence type="ECO:0000259" key="10">
    <source>
        <dbReference type="Pfam" id="PF16916"/>
    </source>
</evidence>
<evidence type="ECO:0000313" key="11">
    <source>
        <dbReference type="EMBL" id="MBE3000765.1"/>
    </source>
</evidence>
<organism evidence="11 12">
    <name type="scientific">Nocardiopsis coralli</name>
    <dbReference type="NCBI Taxonomy" id="2772213"/>
    <lineage>
        <taxon>Bacteria</taxon>
        <taxon>Bacillati</taxon>
        <taxon>Actinomycetota</taxon>
        <taxon>Actinomycetes</taxon>
        <taxon>Streptosporangiales</taxon>
        <taxon>Nocardiopsidaceae</taxon>
        <taxon>Nocardiopsis</taxon>
    </lineage>
</organism>
<evidence type="ECO:0000256" key="5">
    <source>
        <dbReference type="ARBA" id="ARBA00022989"/>
    </source>
</evidence>
<keyword evidence="12" id="KW-1185">Reference proteome</keyword>
<dbReference type="Pfam" id="PF16916">
    <property type="entry name" value="ZT_dimer"/>
    <property type="match status" value="1"/>
</dbReference>
<feature type="transmembrane region" description="Helical" evidence="8">
    <location>
        <begin position="118"/>
        <end position="141"/>
    </location>
</feature>
<dbReference type="InterPro" id="IPR036837">
    <property type="entry name" value="Cation_efflux_CTD_sf"/>
</dbReference>
<feature type="transmembrane region" description="Helical" evidence="8">
    <location>
        <begin position="87"/>
        <end position="106"/>
    </location>
</feature>
<dbReference type="InterPro" id="IPR002524">
    <property type="entry name" value="Cation_efflux"/>
</dbReference>
<evidence type="ECO:0000256" key="7">
    <source>
        <dbReference type="ARBA" id="ARBA00023136"/>
    </source>
</evidence>
<dbReference type="SUPFAM" id="SSF160240">
    <property type="entry name" value="Cation efflux protein cytoplasmic domain-like"/>
    <property type="match status" value="1"/>
</dbReference>
<reference evidence="11 12" key="1">
    <citation type="submission" date="2020-09" db="EMBL/GenBank/DDBJ databases">
        <title>Diversity and distribution of actinomycetes associated with coral in the coast of Hainan.</title>
        <authorList>
            <person name="Li F."/>
        </authorList>
    </citation>
    <scope>NUCLEOTIDE SEQUENCE [LARGE SCALE GENOMIC DNA]</scope>
    <source>
        <strain evidence="11 12">HNM0947</strain>
    </source>
</reference>
<keyword evidence="5 8" id="KW-1133">Transmembrane helix</keyword>
<evidence type="ECO:0000256" key="4">
    <source>
        <dbReference type="ARBA" id="ARBA00022692"/>
    </source>
</evidence>
<name>A0ABR9PA94_9ACTN</name>
<dbReference type="SUPFAM" id="SSF161111">
    <property type="entry name" value="Cation efflux protein transmembrane domain-like"/>
    <property type="match status" value="1"/>
</dbReference>
<dbReference type="Pfam" id="PF01545">
    <property type="entry name" value="Cation_efflux"/>
    <property type="match status" value="1"/>
</dbReference>
<dbReference type="PANTHER" id="PTHR11562:SF17">
    <property type="entry name" value="RE54080P-RELATED"/>
    <property type="match status" value="1"/>
</dbReference>
<sequence length="303" mass="32074">MGAGHDHGHVTAGTANRGRLAIVLGMMLTVAVVQVIGAAYSGSLALLADAGHTVTDSFGIALALFAVWIAGKAATDRRTFGYQRAEILAAAVNAIVLFVLCGFIAYEAVNRLQEPADVSGPGMMLVAAFGLTFNIIALFVLRSGAKESLNVKGAYLEVMGDALASIGVIAGGAIVWLTGWSQADTLVSLLIAAIIVPRAWNLLREAVHVLLEATPKDMDLAEVRDHLLRHPAVVDVHDLHAWTITSGVPVMSAHVVVREEDLADTGLMLDQLHACLSGHFDVEHSTLQLEPPGHFDHEGARHL</sequence>
<keyword evidence="6" id="KW-0406">Ion transport</keyword>
<comment type="caution">
    <text evidence="11">The sequence shown here is derived from an EMBL/GenBank/DDBJ whole genome shotgun (WGS) entry which is preliminary data.</text>
</comment>
<evidence type="ECO:0000256" key="8">
    <source>
        <dbReference type="SAM" id="Phobius"/>
    </source>
</evidence>
<dbReference type="InterPro" id="IPR058533">
    <property type="entry name" value="Cation_efflux_TM"/>
</dbReference>
<feature type="transmembrane region" description="Helical" evidence="8">
    <location>
        <begin position="58"/>
        <end position="75"/>
    </location>
</feature>
<feature type="domain" description="Cation efflux protein cytoplasmic" evidence="10">
    <location>
        <begin position="215"/>
        <end position="291"/>
    </location>
</feature>
<proteinExistence type="inferred from homology"/>
<keyword evidence="7 8" id="KW-0472">Membrane</keyword>
<keyword evidence="3" id="KW-0813">Transport</keyword>
<dbReference type="RefSeq" id="WP_193123369.1">
    <property type="nucleotide sequence ID" value="NZ_JADBGI010000017.1"/>
</dbReference>
<keyword evidence="4 8" id="KW-0812">Transmembrane</keyword>
<dbReference type="InterPro" id="IPR027470">
    <property type="entry name" value="Cation_efflux_CTD"/>
</dbReference>